<gene>
    <name evidence="10" type="ORF">E5K02_17060</name>
</gene>
<keyword evidence="4 10" id="KW-0808">Transferase</keyword>
<evidence type="ECO:0000256" key="6">
    <source>
        <dbReference type="ARBA" id="ARBA00022989"/>
    </source>
</evidence>
<feature type="transmembrane region" description="Helical" evidence="8">
    <location>
        <begin position="20"/>
        <end position="38"/>
    </location>
</feature>
<evidence type="ECO:0000256" key="5">
    <source>
        <dbReference type="ARBA" id="ARBA00022692"/>
    </source>
</evidence>
<name>A0A4Z0QCR6_9BACT</name>
<evidence type="ECO:0000256" key="1">
    <source>
        <dbReference type="ARBA" id="ARBA00004651"/>
    </source>
</evidence>
<feature type="domain" description="Glycosyltransferase RgtA/B/C/D-like" evidence="9">
    <location>
        <begin position="77"/>
        <end position="233"/>
    </location>
</feature>
<dbReference type="AlphaFoldDB" id="A0A4Z0QCR6"/>
<feature type="transmembrane region" description="Helical" evidence="8">
    <location>
        <begin position="371"/>
        <end position="396"/>
    </location>
</feature>
<dbReference type="RefSeq" id="WP_135396411.1">
    <property type="nucleotide sequence ID" value="NZ_SRMB01000003.1"/>
</dbReference>
<feature type="transmembrane region" description="Helical" evidence="8">
    <location>
        <begin position="178"/>
        <end position="201"/>
    </location>
</feature>
<evidence type="ECO:0000256" key="2">
    <source>
        <dbReference type="ARBA" id="ARBA00022475"/>
    </source>
</evidence>
<dbReference type="GO" id="GO:0009103">
    <property type="term" value="P:lipopolysaccharide biosynthetic process"/>
    <property type="evidence" value="ECO:0007669"/>
    <property type="project" value="UniProtKB-ARBA"/>
</dbReference>
<evidence type="ECO:0000259" key="9">
    <source>
        <dbReference type="Pfam" id="PF13231"/>
    </source>
</evidence>
<feature type="transmembrane region" description="Helical" evidence="8">
    <location>
        <begin position="97"/>
        <end position="118"/>
    </location>
</feature>
<comment type="subcellular location">
    <subcellularLocation>
        <location evidence="1">Cell membrane</location>
        <topology evidence="1">Multi-pass membrane protein</topology>
    </subcellularLocation>
</comment>
<feature type="transmembrane region" description="Helical" evidence="8">
    <location>
        <begin position="154"/>
        <end position="172"/>
    </location>
</feature>
<protein>
    <submittedName>
        <fullName evidence="10">Phospholipid carrier-dependent glycosyltransferase</fullName>
    </submittedName>
</protein>
<feature type="transmembrane region" description="Helical" evidence="8">
    <location>
        <begin position="310"/>
        <end position="328"/>
    </location>
</feature>
<keyword evidence="3" id="KW-0328">Glycosyltransferase</keyword>
<dbReference type="InterPro" id="IPR038731">
    <property type="entry name" value="RgtA/B/C-like"/>
</dbReference>
<accession>A0A4Z0QCR6</accession>
<dbReference type="EMBL" id="SRMB01000003">
    <property type="protein sequence ID" value="TGE26502.1"/>
    <property type="molecule type" value="Genomic_DNA"/>
</dbReference>
<dbReference type="Proteomes" id="UP000298471">
    <property type="component" value="Unassembled WGS sequence"/>
</dbReference>
<keyword evidence="11" id="KW-1185">Reference proteome</keyword>
<dbReference type="GO" id="GO:0005886">
    <property type="term" value="C:plasma membrane"/>
    <property type="evidence" value="ECO:0007669"/>
    <property type="project" value="UniProtKB-SubCell"/>
</dbReference>
<evidence type="ECO:0000313" key="11">
    <source>
        <dbReference type="Proteomes" id="UP000298471"/>
    </source>
</evidence>
<evidence type="ECO:0000256" key="8">
    <source>
        <dbReference type="SAM" id="Phobius"/>
    </source>
</evidence>
<feature type="transmembrane region" description="Helical" evidence="8">
    <location>
        <begin position="124"/>
        <end position="142"/>
    </location>
</feature>
<evidence type="ECO:0000313" key="10">
    <source>
        <dbReference type="EMBL" id="TGE26502.1"/>
    </source>
</evidence>
<keyword evidence="5 8" id="KW-0812">Transmembrane</keyword>
<dbReference type="PANTHER" id="PTHR33908:SF11">
    <property type="entry name" value="MEMBRANE PROTEIN"/>
    <property type="match status" value="1"/>
</dbReference>
<evidence type="ECO:0000256" key="3">
    <source>
        <dbReference type="ARBA" id="ARBA00022676"/>
    </source>
</evidence>
<dbReference type="PANTHER" id="PTHR33908">
    <property type="entry name" value="MANNOSYLTRANSFERASE YKCB-RELATED"/>
    <property type="match status" value="1"/>
</dbReference>
<organism evidence="10 11">
    <name type="scientific">Hymenobacter metallicola</name>
    <dbReference type="NCBI Taxonomy" id="2563114"/>
    <lineage>
        <taxon>Bacteria</taxon>
        <taxon>Pseudomonadati</taxon>
        <taxon>Bacteroidota</taxon>
        <taxon>Cytophagia</taxon>
        <taxon>Cytophagales</taxon>
        <taxon>Hymenobacteraceae</taxon>
        <taxon>Hymenobacter</taxon>
    </lineage>
</organism>
<evidence type="ECO:0000256" key="4">
    <source>
        <dbReference type="ARBA" id="ARBA00022679"/>
    </source>
</evidence>
<dbReference type="Pfam" id="PF13231">
    <property type="entry name" value="PMT_2"/>
    <property type="match status" value="1"/>
</dbReference>
<reference evidence="10 11" key="1">
    <citation type="submission" date="2019-04" db="EMBL/GenBank/DDBJ databases">
        <authorList>
            <person name="Feng G."/>
            <person name="Zhang J."/>
            <person name="Zhu H."/>
        </authorList>
    </citation>
    <scope>NUCLEOTIDE SEQUENCE [LARGE SCALE GENOMIC DNA]</scope>
    <source>
        <strain evidence="10 11">9PBR-1</strain>
    </source>
</reference>
<proteinExistence type="predicted"/>
<feature type="transmembrane region" description="Helical" evidence="8">
    <location>
        <begin position="222"/>
        <end position="240"/>
    </location>
</feature>
<keyword evidence="7 8" id="KW-0472">Membrane</keyword>
<dbReference type="InterPro" id="IPR050297">
    <property type="entry name" value="LipidA_mod_glycosyltrf_83"/>
</dbReference>
<keyword evidence="2" id="KW-1003">Cell membrane</keyword>
<evidence type="ECO:0000256" key="7">
    <source>
        <dbReference type="ARBA" id="ARBA00023136"/>
    </source>
</evidence>
<feature type="transmembrane region" description="Helical" evidence="8">
    <location>
        <begin position="334"/>
        <end position="359"/>
    </location>
</feature>
<keyword evidence="6 8" id="KW-1133">Transmembrane helix</keyword>
<sequence length="518" mass="57421">MLPPSSSRSSSPAVALRRWWWLPLLPAAWLGLLWRLGAAPLQMWDEARLAVNAAEMLRSGNWLVTHYAGQPDLWNTKPPLLIWLQALSLHLFGYSEWAVRLPTALAALALVGLAAAFARRWLGGPLAGLLTGLALLSSKGFITHHVARTADYETLLLFFMTAQLLAAFAWLQTRQRRYLLLAGVAIAGAVLTKSVAGLFFLPGILLEVTRRGRLLDLLRQPTAWLAVLLAVLPPALWYTLREQAAPGYLQAVWDNELGGRLLGSLEKHGEPWYWYLTPFASQQFLLWTPWVLVAGGLLWHRPARRPAHRFLTLAASAGGVFFLLISSASTKLAWYSAPIFPVLALVLGAGLTVLLRRVWLAAHRRRQGQNLVAGLSPVAATFLLAGLIFIPSLVALQSRLGKEYRRRYDEPYLTYGRYLHWQASQPGAPTRYALAHASSDPTVREYNAPLEFYALQAQQERADTTLILYRDMAGLQPGQRVVVCGAAARQAVQAHYRVQTLLAQDSCATLVVDAILPY</sequence>
<dbReference type="GO" id="GO:0016763">
    <property type="term" value="F:pentosyltransferase activity"/>
    <property type="evidence" value="ECO:0007669"/>
    <property type="project" value="TreeGrafter"/>
</dbReference>
<comment type="caution">
    <text evidence="10">The sequence shown here is derived from an EMBL/GenBank/DDBJ whole genome shotgun (WGS) entry which is preliminary data.</text>
</comment>
<dbReference type="OrthoDB" id="9792789at2"/>